<evidence type="ECO:0000313" key="2">
    <source>
        <dbReference type="EMBL" id="KAH6883870.1"/>
    </source>
</evidence>
<feature type="compositionally biased region" description="Basic residues" evidence="1">
    <location>
        <begin position="245"/>
        <end position="255"/>
    </location>
</feature>
<gene>
    <name evidence="2" type="ORF">B0T10DRAFT_372037</name>
</gene>
<proteinExistence type="predicted"/>
<dbReference type="OrthoDB" id="5235778at2759"/>
<comment type="caution">
    <text evidence="2">The sequence shown here is derived from an EMBL/GenBank/DDBJ whole genome shotgun (WGS) entry which is preliminary data.</text>
</comment>
<protein>
    <submittedName>
        <fullName evidence="2">Uncharacterized protein</fullName>
    </submittedName>
</protein>
<feature type="region of interest" description="Disordered" evidence="1">
    <location>
        <begin position="180"/>
        <end position="276"/>
    </location>
</feature>
<evidence type="ECO:0000256" key="1">
    <source>
        <dbReference type="SAM" id="MobiDB-lite"/>
    </source>
</evidence>
<evidence type="ECO:0000313" key="3">
    <source>
        <dbReference type="Proteomes" id="UP000777438"/>
    </source>
</evidence>
<dbReference type="EMBL" id="JAGPYM010000022">
    <property type="protein sequence ID" value="KAH6883870.1"/>
    <property type="molecule type" value="Genomic_DNA"/>
</dbReference>
<keyword evidence="3" id="KW-1185">Reference proteome</keyword>
<accession>A0A9P9ALU8</accession>
<feature type="non-terminal residue" evidence="2">
    <location>
        <position position="415"/>
    </location>
</feature>
<feature type="compositionally biased region" description="Pro residues" evidence="1">
    <location>
        <begin position="202"/>
        <end position="212"/>
    </location>
</feature>
<name>A0A9P9ALU8_9HYPO</name>
<reference evidence="2 3" key="1">
    <citation type="journal article" date="2021" name="Nat. Commun.">
        <title>Genetic determinants of endophytism in the Arabidopsis root mycobiome.</title>
        <authorList>
            <person name="Mesny F."/>
            <person name="Miyauchi S."/>
            <person name="Thiergart T."/>
            <person name="Pickel B."/>
            <person name="Atanasova L."/>
            <person name="Karlsson M."/>
            <person name="Huettel B."/>
            <person name="Barry K.W."/>
            <person name="Haridas S."/>
            <person name="Chen C."/>
            <person name="Bauer D."/>
            <person name="Andreopoulos W."/>
            <person name="Pangilinan J."/>
            <person name="LaButti K."/>
            <person name="Riley R."/>
            <person name="Lipzen A."/>
            <person name="Clum A."/>
            <person name="Drula E."/>
            <person name="Henrissat B."/>
            <person name="Kohler A."/>
            <person name="Grigoriev I.V."/>
            <person name="Martin F.M."/>
            <person name="Hacquard S."/>
        </authorList>
    </citation>
    <scope>NUCLEOTIDE SEQUENCE [LARGE SCALE GENOMIC DNA]</scope>
    <source>
        <strain evidence="2 3">MPI-CAGE-CH-0241</strain>
    </source>
</reference>
<dbReference type="AlphaFoldDB" id="A0A9P9ALU8"/>
<feature type="non-terminal residue" evidence="2">
    <location>
        <position position="1"/>
    </location>
</feature>
<sequence length="415" mass="46157">YSKRKRTSLLRNLSENASQVLKNADDRRDTQDAVNKPDRNNMSAVKGVILGYWRDSSGPDESTKHAVTGFIDVRGILRFHLQPSNTVGETIPSEYPLPPGPGGRWIRFDRVVFFEHLVGLVHNEIKEYVRMQSDQQCKGGEKAAVEEAIRRAKLNPANNKNLKPPLVAYGLEIPNWVSTSNSPDAKRRKFNGGFSSINQTPQDPPAPLPPPSLRTHVDPPLGTTIAHKQSAKSINQSPRPGFRGHERRRRSRRVGARTAESRSLRQSPKVKLPPPVNPIQTADTFGKINSPSHCEIAQIEAAQVRANRHALYRECAAASAAAAAAAAAAAITPVTKGRAQFHTPEEMQRLNRIWPRQDSIRLEAGAEDAKNYGGIRYERKSNGPFIGKFVSQGTILNIDDEDYIEYRILTKPSFY</sequence>
<organism evidence="2 3">
    <name type="scientific">Thelonectria olida</name>
    <dbReference type="NCBI Taxonomy" id="1576542"/>
    <lineage>
        <taxon>Eukaryota</taxon>
        <taxon>Fungi</taxon>
        <taxon>Dikarya</taxon>
        <taxon>Ascomycota</taxon>
        <taxon>Pezizomycotina</taxon>
        <taxon>Sordariomycetes</taxon>
        <taxon>Hypocreomycetidae</taxon>
        <taxon>Hypocreales</taxon>
        <taxon>Nectriaceae</taxon>
        <taxon>Thelonectria</taxon>
    </lineage>
</organism>
<dbReference type="Proteomes" id="UP000777438">
    <property type="component" value="Unassembled WGS sequence"/>
</dbReference>